<reference evidence="2" key="1">
    <citation type="journal article" date="2023" name="G3 (Bethesda)">
        <title>A reference genome for the long-term kleptoplast-retaining sea slug Elysia crispata morphotype clarki.</title>
        <authorList>
            <person name="Eastman K.E."/>
            <person name="Pendleton A.L."/>
            <person name="Shaikh M.A."/>
            <person name="Suttiyut T."/>
            <person name="Ogas R."/>
            <person name="Tomko P."/>
            <person name="Gavelis G."/>
            <person name="Widhalm J.R."/>
            <person name="Wisecaver J.H."/>
        </authorList>
    </citation>
    <scope>NUCLEOTIDE SEQUENCE</scope>
    <source>
        <strain evidence="2">ECLA1</strain>
    </source>
</reference>
<evidence type="ECO:0000313" key="3">
    <source>
        <dbReference type="Proteomes" id="UP001283361"/>
    </source>
</evidence>
<organism evidence="2 3">
    <name type="scientific">Elysia crispata</name>
    <name type="common">lettuce slug</name>
    <dbReference type="NCBI Taxonomy" id="231223"/>
    <lineage>
        <taxon>Eukaryota</taxon>
        <taxon>Metazoa</taxon>
        <taxon>Spiralia</taxon>
        <taxon>Lophotrochozoa</taxon>
        <taxon>Mollusca</taxon>
        <taxon>Gastropoda</taxon>
        <taxon>Heterobranchia</taxon>
        <taxon>Euthyneura</taxon>
        <taxon>Panpulmonata</taxon>
        <taxon>Sacoglossa</taxon>
        <taxon>Placobranchoidea</taxon>
        <taxon>Plakobranchidae</taxon>
        <taxon>Elysia</taxon>
    </lineage>
</organism>
<name>A0AAE0ZBX5_9GAST</name>
<accession>A0AAE0ZBX5</accession>
<sequence>MQGSQNWKSTILVTSWHSKSEVTGSSASLARRRAIQSMGSLENVGGKERGEEKMEENLPWPAEAIS</sequence>
<gene>
    <name evidence="2" type="ORF">RRG08_059291</name>
</gene>
<feature type="region of interest" description="Disordered" evidence="1">
    <location>
        <begin position="40"/>
        <end position="66"/>
    </location>
</feature>
<feature type="compositionally biased region" description="Basic and acidic residues" evidence="1">
    <location>
        <begin position="45"/>
        <end position="56"/>
    </location>
</feature>
<protein>
    <submittedName>
        <fullName evidence="2">Uncharacterized protein</fullName>
    </submittedName>
</protein>
<dbReference type="AlphaFoldDB" id="A0AAE0ZBX5"/>
<dbReference type="Proteomes" id="UP001283361">
    <property type="component" value="Unassembled WGS sequence"/>
</dbReference>
<comment type="caution">
    <text evidence="2">The sequence shown here is derived from an EMBL/GenBank/DDBJ whole genome shotgun (WGS) entry which is preliminary data.</text>
</comment>
<evidence type="ECO:0000256" key="1">
    <source>
        <dbReference type="SAM" id="MobiDB-lite"/>
    </source>
</evidence>
<dbReference type="EMBL" id="JAWDGP010004222">
    <property type="protein sequence ID" value="KAK3766473.1"/>
    <property type="molecule type" value="Genomic_DNA"/>
</dbReference>
<keyword evidence="3" id="KW-1185">Reference proteome</keyword>
<evidence type="ECO:0000313" key="2">
    <source>
        <dbReference type="EMBL" id="KAK3766473.1"/>
    </source>
</evidence>
<proteinExistence type="predicted"/>